<keyword evidence="3" id="KW-1185">Reference proteome</keyword>
<protein>
    <submittedName>
        <fullName evidence="2">Uncharacterized protein</fullName>
    </submittedName>
</protein>
<evidence type="ECO:0000256" key="1">
    <source>
        <dbReference type="SAM" id="MobiDB-lite"/>
    </source>
</evidence>
<sequence>MCLIATEDGSFVALFVPEADSEIGVGEAVRSWVPPKSQLGDAERTDHERMGGHQCRPR</sequence>
<feature type="compositionally biased region" description="Basic and acidic residues" evidence="1">
    <location>
        <begin position="41"/>
        <end position="51"/>
    </location>
</feature>
<comment type="caution">
    <text evidence="2">The sequence shown here is derived from an EMBL/GenBank/DDBJ whole genome shotgun (WGS) entry which is preliminary data.</text>
</comment>
<proteinExistence type="predicted"/>
<evidence type="ECO:0000313" key="3">
    <source>
        <dbReference type="Proteomes" id="UP001549145"/>
    </source>
</evidence>
<gene>
    <name evidence="2" type="ORF">ABID43_004273</name>
</gene>
<name>A0ABV2LDA0_9HYPH</name>
<dbReference type="Proteomes" id="UP001549145">
    <property type="component" value="Unassembled WGS sequence"/>
</dbReference>
<evidence type="ECO:0000313" key="2">
    <source>
        <dbReference type="EMBL" id="MET3694710.1"/>
    </source>
</evidence>
<dbReference type="EMBL" id="JBEPMM010000017">
    <property type="protein sequence ID" value="MET3694710.1"/>
    <property type="molecule type" value="Genomic_DNA"/>
</dbReference>
<organism evidence="2 3">
    <name type="scientific">Methylobacterium goesingense</name>
    <dbReference type="NCBI Taxonomy" id="243690"/>
    <lineage>
        <taxon>Bacteria</taxon>
        <taxon>Pseudomonadati</taxon>
        <taxon>Pseudomonadota</taxon>
        <taxon>Alphaproteobacteria</taxon>
        <taxon>Hyphomicrobiales</taxon>
        <taxon>Methylobacteriaceae</taxon>
        <taxon>Methylobacterium</taxon>
    </lineage>
</organism>
<accession>A0ABV2LDA0</accession>
<reference evidence="2 3" key="1">
    <citation type="submission" date="2024-06" db="EMBL/GenBank/DDBJ databases">
        <title>Genomic Encyclopedia of Type Strains, Phase IV (KMG-IV): sequencing the most valuable type-strain genomes for metagenomic binning, comparative biology and taxonomic classification.</title>
        <authorList>
            <person name="Goeker M."/>
        </authorList>
    </citation>
    <scope>NUCLEOTIDE SEQUENCE [LARGE SCALE GENOMIC DNA]</scope>
    <source>
        <strain evidence="2 3">DSM 21331</strain>
    </source>
</reference>
<feature type="region of interest" description="Disordered" evidence="1">
    <location>
        <begin position="34"/>
        <end position="58"/>
    </location>
</feature>